<evidence type="ECO:0000313" key="3">
    <source>
        <dbReference type="Proteomes" id="UP000002866"/>
    </source>
</evidence>
<dbReference type="GO" id="GO:0000981">
    <property type="term" value="F:DNA-binding transcription factor activity, RNA polymerase II-specific"/>
    <property type="evidence" value="ECO:0007669"/>
    <property type="project" value="InterPro"/>
</dbReference>
<dbReference type="CDD" id="cd00067">
    <property type="entry name" value="GAL4"/>
    <property type="match status" value="1"/>
</dbReference>
<dbReference type="Gene3D" id="4.10.240.10">
    <property type="entry name" value="Zn(2)-C6 fungal-type DNA-binding domain"/>
    <property type="match status" value="1"/>
</dbReference>
<feature type="domain" description="Zn(2)-C6 fungal-type" evidence="1">
    <location>
        <begin position="13"/>
        <end position="44"/>
    </location>
</feature>
<dbReference type="HOGENOM" id="CLU_580295_0_0_1"/>
<dbReference type="FunCoup" id="I2GZG8">
    <property type="interactions" value="119"/>
</dbReference>
<dbReference type="EMBL" id="HE806317">
    <property type="protein sequence ID" value="CCH59520.1"/>
    <property type="molecule type" value="Genomic_DNA"/>
</dbReference>
<organism evidence="2 3">
    <name type="scientific">Henningerozyma blattae (strain ATCC 34711 / CBS 6284 / DSM 70876 / NBRC 10599 / NRRL Y-10934 / UCD 77-7)</name>
    <name type="common">Yeast</name>
    <name type="synonym">Tetrapisispora blattae</name>
    <dbReference type="NCBI Taxonomy" id="1071380"/>
    <lineage>
        <taxon>Eukaryota</taxon>
        <taxon>Fungi</taxon>
        <taxon>Dikarya</taxon>
        <taxon>Ascomycota</taxon>
        <taxon>Saccharomycotina</taxon>
        <taxon>Saccharomycetes</taxon>
        <taxon>Saccharomycetales</taxon>
        <taxon>Saccharomycetaceae</taxon>
        <taxon>Henningerozyma</taxon>
    </lineage>
</organism>
<dbReference type="Proteomes" id="UP000002866">
    <property type="component" value="Chromosome 2"/>
</dbReference>
<dbReference type="PROSITE" id="PS50048">
    <property type="entry name" value="ZN2_CY6_FUNGAL_2"/>
    <property type="match status" value="1"/>
</dbReference>
<keyword evidence="3" id="KW-1185">Reference proteome</keyword>
<dbReference type="Pfam" id="PF00172">
    <property type="entry name" value="Zn_clus"/>
    <property type="match status" value="1"/>
</dbReference>
<dbReference type="InParanoid" id="I2GZG8"/>
<dbReference type="Pfam" id="PF16846">
    <property type="entry name" value="Cep3"/>
    <property type="match status" value="1"/>
</dbReference>
<dbReference type="OrthoDB" id="1747771at2759"/>
<dbReference type="GO" id="GO:0008270">
    <property type="term" value="F:zinc ion binding"/>
    <property type="evidence" value="ECO:0007669"/>
    <property type="project" value="InterPro"/>
</dbReference>
<protein>
    <recommendedName>
        <fullName evidence="1">Zn(2)-C6 fungal-type domain-containing protein</fullName>
    </recommendedName>
</protein>
<dbReference type="InterPro" id="IPR031760">
    <property type="entry name" value="Cep3_C"/>
</dbReference>
<reference evidence="2 3" key="1">
    <citation type="journal article" date="2011" name="Proc. Natl. Acad. Sci. U.S.A.">
        <title>Evolutionary erosion of yeast sex chromosomes by mating-type switching accidents.</title>
        <authorList>
            <person name="Gordon J.L."/>
            <person name="Armisen D."/>
            <person name="Proux-Wera E."/>
            <person name="Oheigeartaigh S.S."/>
            <person name="Byrne K.P."/>
            <person name="Wolfe K.H."/>
        </authorList>
    </citation>
    <scope>NUCLEOTIDE SEQUENCE [LARGE SCALE GENOMIC DNA]</scope>
    <source>
        <strain evidence="3">ATCC 34711 / CBS 6284 / DSM 70876 / NBRC 10599 / NRRL Y-10934 / UCD 77-7</strain>
    </source>
</reference>
<dbReference type="KEGG" id="tbl:TBLA_0B07000"/>
<dbReference type="InterPro" id="IPR001138">
    <property type="entry name" value="Zn2Cys6_DnaBD"/>
</dbReference>
<evidence type="ECO:0000313" key="2">
    <source>
        <dbReference type="EMBL" id="CCH59520.1"/>
    </source>
</evidence>
<proteinExistence type="predicted"/>
<sequence>MSFLSTVNQNNKACIECVRQKLRCDKRVPCSNCIMAKNPEKCAVPNLETENASTAGEDWSNYLRNFVYPKIIEPTMENSSSPLSLDERLILLEETSLKISPDRANELVDFAIEKLSPELSSVLIPSPRHLYNLLDLFFNHDEEDDDTILPQDESLLWATWALALRLEDDKNTELYKDCMECSISKLYSSDVFINLKLQTVQVSIILSLAGLSLWKPMAYQSLIALSIKYWELVQPKNGSKLNSIIRGTYSSYKPLWNQLAIQTHLIIGPTYRIAISLNDISMTDDEDESEIDMYNWLHSKLIFILYQLRVWTETPISSRIRQLDVLLTELDSIESSFNNWQKLNSKMGISISSKYEKIIIILLLNYTYWKAFNLHFILFDSKESKDKMFHYTNVLIELFYLVKSDDELMYISRNSYFFKIFVILNEFYGFIDDFDEGVTIEETKGNNYSDKNIKIELQGLIQELIPLYYNS</sequence>
<accession>I2GZG8</accession>
<dbReference type="STRING" id="1071380.I2GZG8"/>
<dbReference type="AlphaFoldDB" id="I2GZG8"/>
<name>I2GZG8_HENB6</name>
<dbReference type="GeneID" id="14494560"/>
<dbReference type="SUPFAM" id="SSF57701">
    <property type="entry name" value="Zn2/Cys6 DNA-binding domain"/>
    <property type="match status" value="1"/>
</dbReference>
<dbReference type="InterPro" id="IPR036864">
    <property type="entry name" value="Zn2-C6_fun-type_DNA-bd_sf"/>
</dbReference>
<dbReference type="RefSeq" id="XP_004179039.1">
    <property type="nucleotide sequence ID" value="XM_004178991.1"/>
</dbReference>
<evidence type="ECO:0000259" key="1">
    <source>
        <dbReference type="PROSITE" id="PS50048"/>
    </source>
</evidence>
<gene>
    <name evidence="2" type="primary">TBLA0B07000</name>
    <name evidence="2" type="ORF">TBLA_0B07000</name>
</gene>